<evidence type="ECO:0000313" key="1">
    <source>
        <dbReference type="EMBL" id="KAK9700643.1"/>
    </source>
</evidence>
<evidence type="ECO:0000313" key="2">
    <source>
        <dbReference type="Proteomes" id="UP001458880"/>
    </source>
</evidence>
<comment type="caution">
    <text evidence="1">The sequence shown here is derived from an EMBL/GenBank/DDBJ whole genome shotgun (WGS) entry which is preliminary data.</text>
</comment>
<protein>
    <submittedName>
        <fullName evidence="1">Uncharacterized protein</fullName>
    </submittedName>
</protein>
<sequence>MAQVITNLENTISWEICQVEGLNSTQWKLERMLQIRINLLQKKNSAKRFARAGPQFYTMEVGEDASDKDKCVAKEKFGEKICEGFNSTQWKLLQIRAKEKFGEKICEGLNSTQWKLERMLQIRINVWQ</sequence>
<accession>A0AAW1JCT0</accession>
<proteinExistence type="predicted"/>
<organism evidence="1 2">
    <name type="scientific">Popillia japonica</name>
    <name type="common">Japanese beetle</name>
    <dbReference type="NCBI Taxonomy" id="7064"/>
    <lineage>
        <taxon>Eukaryota</taxon>
        <taxon>Metazoa</taxon>
        <taxon>Ecdysozoa</taxon>
        <taxon>Arthropoda</taxon>
        <taxon>Hexapoda</taxon>
        <taxon>Insecta</taxon>
        <taxon>Pterygota</taxon>
        <taxon>Neoptera</taxon>
        <taxon>Endopterygota</taxon>
        <taxon>Coleoptera</taxon>
        <taxon>Polyphaga</taxon>
        <taxon>Scarabaeiformia</taxon>
        <taxon>Scarabaeidae</taxon>
        <taxon>Rutelinae</taxon>
        <taxon>Popillia</taxon>
    </lineage>
</organism>
<name>A0AAW1JCT0_POPJA</name>
<dbReference type="AlphaFoldDB" id="A0AAW1JCT0"/>
<gene>
    <name evidence="1" type="ORF">QE152_g31115</name>
</gene>
<dbReference type="Proteomes" id="UP001458880">
    <property type="component" value="Unassembled WGS sequence"/>
</dbReference>
<keyword evidence="2" id="KW-1185">Reference proteome</keyword>
<dbReference type="EMBL" id="JASPKY010000433">
    <property type="protein sequence ID" value="KAK9700643.1"/>
    <property type="molecule type" value="Genomic_DNA"/>
</dbReference>
<reference evidence="1 2" key="1">
    <citation type="journal article" date="2024" name="BMC Genomics">
        <title>De novo assembly and annotation of Popillia japonica's genome with initial clues to its potential as an invasive pest.</title>
        <authorList>
            <person name="Cucini C."/>
            <person name="Boschi S."/>
            <person name="Funari R."/>
            <person name="Cardaioli E."/>
            <person name="Iannotti N."/>
            <person name="Marturano G."/>
            <person name="Paoli F."/>
            <person name="Bruttini M."/>
            <person name="Carapelli A."/>
            <person name="Frati F."/>
            <person name="Nardi F."/>
        </authorList>
    </citation>
    <scope>NUCLEOTIDE SEQUENCE [LARGE SCALE GENOMIC DNA]</scope>
    <source>
        <strain evidence="1">DMR45628</strain>
    </source>
</reference>